<feature type="transmembrane region" description="Helical" evidence="6">
    <location>
        <begin position="53"/>
        <end position="72"/>
    </location>
</feature>
<comment type="subcellular location">
    <subcellularLocation>
        <location evidence="1">Cell membrane</location>
        <topology evidence="1">Multi-pass membrane protein</topology>
    </subcellularLocation>
</comment>
<feature type="transmembrane region" description="Helical" evidence="6">
    <location>
        <begin position="168"/>
        <end position="201"/>
    </location>
</feature>
<gene>
    <name evidence="7" type="ORF">PN492_04600</name>
</gene>
<proteinExistence type="predicted"/>
<reference evidence="7 8" key="1">
    <citation type="submission" date="2023-01" db="EMBL/GenBank/DDBJ databases">
        <title>Genomes from the Australian National Cyanobacteria Reference Collection.</title>
        <authorList>
            <person name="Willis A."/>
            <person name="Lee E.M.F."/>
        </authorList>
    </citation>
    <scope>NUCLEOTIDE SEQUENCE [LARGE SCALE GENOMIC DNA]</scope>
    <source>
        <strain evidence="7 8">CS-537/01</strain>
    </source>
</reference>
<feature type="transmembrane region" description="Helical" evidence="6">
    <location>
        <begin position="302"/>
        <end position="324"/>
    </location>
</feature>
<feature type="transmembrane region" description="Helical" evidence="6">
    <location>
        <begin position="392"/>
        <end position="413"/>
    </location>
</feature>
<evidence type="ECO:0000256" key="4">
    <source>
        <dbReference type="ARBA" id="ARBA00022989"/>
    </source>
</evidence>
<feature type="transmembrane region" description="Helical" evidence="6">
    <location>
        <begin position="221"/>
        <end position="239"/>
    </location>
</feature>
<dbReference type="Pfam" id="PF01943">
    <property type="entry name" value="Polysacc_synt"/>
    <property type="match status" value="1"/>
</dbReference>
<dbReference type="RefSeq" id="WP_271804955.1">
    <property type="nucleotide sequence ID" value="NZ_JAQMTU010000028.1"/>
</dbReference>
<accession>A0ABT5A1L2</accession>
<evidence type="ECO:0000256" key="1">
    <source>
        <dbReference type="ARBA" id="ARBA00004651"/>
    </source>
</evidence>
<protein>
    <submittedName>
        <fullName evidence="7">Oligosaccharide flippase family protein</fullName>
    </submittedName>
</protein>
<dbReference type="InterPro" id="IPR002797">
    <property type="entry name" value="Polysacc_synth"/>
</dbReference>
<comment type="caution">
    <text evidence="7">The sequence shown here is derived from an EMBL/GenBank/DDBJ whole genome shotgun (WGS) entry which is preliminary data.</text>
</comment>
<name>A0ABT5A1L2_9CYAN</name>
<evidence type="ECO:0000256" key="3">
    <source>
        <dbReference type="ARBA" id="ARBA00022692"/>
    </source>
</evidence>
<evidence type="ECO:0000256" key="2">
    <source>
        <dbReference type="ARBA" id="ARBA00022475"/>
    </source>
</evidence>
<keyword evidence="3 6" id="KW-0812">Transmembrane</keyword>
<keyword evidence="8" id="KW-1185">Reference proteome</keyword>
<feature type="transmembrane region" description="Helical" evidence="6">
    <location>
        <begin position="93"/>
        <end position="116"/>
    </location>
</feature>
<sequence>MSKIKKNANLNNKPHSFLQDVSSVMGSKIFIILVEFLSTIIISRQLGSEGKGIYTSLLIFPNLVVTFAEMGMQKATVNCIGKGKYSHSDIISVVMFLLLVSSFLGIVICSGIYKILNNSNFNYLMVVMALLLIPLRLTNTYMIGILIGKQKIQLFNRVQCLPFLSKLFFLVLLLLIVHTYVIGTITAHLLAAFSTALYTLWIVSKLEVLQIKYIPKIAKSLLSLGVVYAITLLILNLNYKIDIVLLERLSSAAEIGQYTTGVNITELIWHLPAALEVVVFSRSANATNPKDFSNKVAKLMRITFIGAICGGLILFLVAPTLIPMLYGNQFTESGRIVQLLMPGVVTFTIVKVLYMDIAGKGNPSISLLILIPALIMNIIINLIWIPQYGAKGAALASTISYSISAVGFLFLYARMVDIKVSNLVKFQLNDFKFVYDTIRNRS</sequence>
<feature type="transmembrane region" description="Helical" evidence="6">
    <location>
        <begin position="366"/>
        <end position="386"/>
    </location>
</feature>
<evidence type="ECO:0000256" key="5">
    <source>
        <dbReference type="ARBA" id="ARBA00023136"/>
    </source>
</evidence>
<dbReference type="InterPro" id="IPR050833">
    <property type="entry name" value="Poly_Biosynth_Transport"/>
</dbReference>
<feature type="transmembrane region" description="Helical" evidence="6">
    <location>
        <begin position="336"/>
        <end position="354"/>
    </location>
</feature>
<keyword evidence="2" id="KW-1003">Cell membrane</keyword>
<dbReference type="EMBL" id="JAQMTU010000028">
    <property type="protein sequence ID" value="MDB9485830.1"/>
    <property type="molecule type" value="Genomic_DNA"/>
</dbReference>
<dbReference type="PANTHER" id="PTHR30250:SF11">
    <property type="entry name" value="O-ANTIGEN TRANSPORTER-RELATED"/>
    <property type="match status" value="1"/>
</dbReference>
<feature type="transmembrane region" description="Helical" evidence="6">
    <location>
        <begin position="21"/>
        <end position="41"/>
    </location>
</feature>
<evidence type="ECO:0000256" key="6">
    <source>
        <dbReference type="SAM" id="Phobius"/>
    </source>
</evidence>
<keyword evidence="5 6" id="KW-0472">Membrane</keyword>
<organism evidence="7 8">
    <name type="scientific">Dolichospermum circinale CS-537/01</name>
    <dbReference type="NCBI Taxonomy" id="3021739"/>
    <lineage>
        <taxon>Bacteria</taxon>
        <taxon>Bacillati</taxon>
        <taxon>Cyanobacteriota</taxon>
        <taxon>Cyanophyceae</taxon>
        <taxon>Nostocales</taxon>
        <taxon>Aphanizomenonaceae</taxon>
        <taxon>Dolichospermum</taxon>
        <taxon>Dolichospermum circinale</taxon>
    </lineage>
</organism>
<keyword evidence="4 6" id="KW-1133">Transmembrane helix</keyword>
<evidence type="ECO:0000313" key="7">
    <source>
        <dbReference type="EMBL" id="MDB9485830.1"/>
    </source>
</evidence>
<evidence type="ECO:0000313" key="8">
    <source>
        <dbReference type="Proteomes" id="UP001212123"/>
    </source>
</evidence>
<feature type="transmembrane region" description="Helical" evidence="6">
    <location>
        <begin position="122"/>
        <end position="147"/>
    </location>
</feature>
<dbReference type="PANTHER" id="PTHR30250">
    <property type="entry name" value="PST FAMILY PREDICTED COLANIC ACID TRANSPORTER"/>
    <property type="match status" value="1"/>
</dbReference>
<dbReference type="Proteomes" id="UP001212123">
    <property type="component" value="Unassembled WGS sequence"/>
</dbReference>